<keyword evidence="3" id="KW-1185">Reference proteome</keyword>
<reference evidence="3" key="1">
    <citation type="submission" date="2016-10" db="EMBL/GenBank/DDBJ databases">
        <authorList>
            <person name="Varghese N."/>
            <person name="Submissions S."/>
        </authorList>
    </citation>
    <scope>NUCLEOTIDE SEQUENCE [LARGE SCALE GENOMIC DNA]</scope>
    <source>
        <strain evidence="3">CGMCC 1.6474</strain>
    </source>
</reference>
<organism evidence="2 3">
    <name type="scientific">Methylorubrum salsuginis</name>
    <dbReference type="NCBI Taxonomy" id="414703"/>
    <lineage>
        <taxon>Bacteria</taxon>
        <taxon>Pseudomonadati</taxon>
        <taxon>Pseudomonadota</taxon>
        <taxon>Alphaproteobacteria</taxon>
        <taxon>Hyphomicrobiales</taxon>
        <taxon>Methylobacteriaceae</taxon>
        <taxon>Methylorubrum</taxon>
    </lineage>
</organism>
<accession>A0A1I3YBM2</accession>
<sequence length="161" mass="16826">MLPVRMLVDGLAGFGECQGEAVHPVRQARDHRAARMRGRPRAIALFAVAALSAMPAAVRAEGPLYLRIRPNPAPEASTGSGEGRTAGQGRDSGRESVWERADRRARIAIASVCAGCLDPRFLARPVEAPAPLVRASRPPHAALAAAEDATPSSNPSPAGDP</sequence>
<dbReference type="STRING" id="414703.SAMN04488125_101129"/>
<evidence type="ECO:0000256" key="1">
    <source>
        <dbReference type="SAM" id="MobiDB-lite"/>
    </source>
</evidence>
<dbReference type="EMBL" id="FOSV01000001">
    <property type="protein sequence ID" value="SFK29274.1"/>
    <property type="molecule type" value="Genomic_DNA"/>
</dbReference>
<dbReference type="AlphaFoldDB" id="A0A1I3YBM2"/>
<gene>
    <name evidence="2" type="ORF">SAMN04488125_101129</name>
</gene>
<name>A0A1I3YBM2_9HYPH</name>
<feature type="region of interest" description="Disordered" evidence="1">
    <location>
        <begin position="136"/>
        <end position="161"/>
    </location>
</feature>
<dbReference type="Proteomes" id="UP000198804">
    <property type="component" value="Unassembled WGS sequence"/>
</dbReference>
<feature type="compositionally biased region" description="Low complexity" evidence="1">
    <location>
        <begin position="136"/>
        <end position="153"/>
    </location>
</feature>
<evidence type="ECO:0000313" key="3">
    <source>
        <dbReference type="Proteomes" id="UP000198804"/>
    </source>
</evidence>
<feature type="region of interest" description="Disordered" evidence="1">
    <location>
        <begin position="69"/>
        <end position="99"/>
    </location>
</feature>
<proteinExistence type="predicted"/>
<protein>
    <submittedName>
        <fullName evidence="2">Uncharacterized protein</fullName>
    </submittedName>
</protein>
<evidence type="ECO:0000313" key="2">
    <source>
        <dbReference type="EMBL" id="SFK29274.1"/>
    </source>
</evidence>